<dbReference type="RefSeq" id="WP_119775371.1">
    <property type="nucleotide sequence ID" value="NZ_QYUK01000008.1"/>
</dbReference>
<evidence type="ECO:0000313" key="6">
    <source>
        <dbReference type="Proteomes" id="UP000284605"/>
    </source>
</evidence>
<dbReference type="Gene3D" id="3.30.590.10">
    <property type="entry name" value="Glutamine synthetase/guanido kinase, catalytic domain"/>
    <property type="match status" value="1"/>
</dbReference>
<feature type="domain" description="GS catalytic" evidence="4">
    <location>
        <begin position="74"/>
        <end position="410"/>
    </location>
</feature>
<evidence type="ECO:0000256" key="1">
    <source>
        <dbReference type="ARBA" id="ARBA00022598"/>
    </source>
</evidence>
<sequence>MIEHGLKLVGSVFGLDIHGDNVEETGLGMATGDRDQIGVPIDGRILPMLWAGPDAAQMHLTLLDEDGSPFFADPRQVLGDVLAKFKALGLTPVVACELEFYLIDNARDAKGGPQPVPSPFTGRRDWTTQVLSLEDMDAHRALLTEIAEALEAQGVPATGALSEYAPGQFEINLHHVADAQAACDHAILFKRAVRAVARHHGHDATFMAKPYGNISGSGLHVHISLVDEKGRNVLATGHPHADQRLRHAVGGLMAAMPESIAVFAPNANSYRRFQLGSYAPVAPTWGFENRTVSLRVPGGDGQARRIEHRVCGADANPYLAVAAILGAMHYGLTKEIDPGPPIEGNAYDAVAPSLPRHWSNALDTYDDGLILPRYFGERYHQHYGRLRRAEFERYEAEVNPLDHAWYLDHL</sequence>
<evidence type="ECO:0000259" key="4">
    <source>
        <dbReference type="PROSITE" id="PS51987"/>
    </source>
</evidence>
<dbReference type="Pfam" id="PF00120">
    <property type="entry name" value="Gln-synt_C"/>
    <property type="match status" value="1"/>
</dbReference>
<keyword evidence="1" id="KW-0436">Ligase</keyword>
<dbReference type="Proteomes" id="UP000284605">
    <property type="component" value="Unassembled WGS sequence"/>
</dbReference>
<dbReference type="PANTHER" id="PTHR43785">
    <property type="entry name" value="GAMMA-GLUTAMYLPUTRESCINE SYNTHETASE"/>
    <property type="match status" value="1"/>
</dbReference>
<proteinExistence type="inferred from homology"/>
<dbReference type="PANTHER" id="PTHR43785:SF12">
    <property type="entry name" value="TYPE-1 GLUTAMINE SYNTHETASE 2"/>
    <property type="match status" value="1"/>
</dbReference>
<gene>
    <name evidence="5" type="ORF">D3874_00655</name>
</gene>
<reference evidence="5 6" key="1">
    <citation type="submission" date="2018-09" db="EMBL/GenBank/DDBJ databases">
        <authorList>
            <person name="Zhu H."/>
        </authorList>
    </citation>
    <scope>NUCLEOTIDE SEQUENCE [LARGE SCALE GENOMIC DNA]</scope>
    <source>
        <strain evidence="5 6">K1W22B-8</strain>
    </source>
</reference>
<evidence type="ECO:0000256" key="2">
    <source>
        <dbReference type="PROSITE-ProRule" id="PRU01331"/>
    </source>
</evidence>
<dbReference type="AlphaFoldDB" id="A0A418WT95"/>
<comment type="similarity">
    <text evidence="2 3">Belongs to the glutamine synthetase family.</text>
</comment>
<keyword evidence="6" id="KW-1185">Reference proteome</keyword>
<dbReference type="PROSITE" id="PS51987">
    <property type="entry name" value="GS_CATALYTIC"/>
    <property type="match status" value="1"/>
</dbReference>
<comment type="caution">
    <text evidence="5">The sequence shown here is derived from an EMBL/GenBank/DDBJ whole genome shotgun (WGS) entry which is preliminary data.</text>
</comment>
<dbReference type="InterPro" id="IPR008146">
    <property type="entry name" value="Gln_synth_cat_dom"/>
</dbReference>
<organism evidence="5 6">
    <name type="scientific">Oleomonas cavernae</name>
    <dbReference type="NCBI Taxonomy" id="2320859"/>
    <lineage>
        <taxon>Bacteria</taxon>
        <taxon>Pseudomonadati</taxon>
        <taxon>Pseudomonadota</taxon>
        <taxon>Alphaproteobacteria</taxon>
        <taxon>Acetobacterales</taxon>
        <taxon>Acetobacteraceae</taxon>
        <taxon>Oleomonas</taxon>
    </lineage>
</organism>
<dbReference type="GO" id="GO:0006598">
    <property type="term" value="P:polyamine catabolic process"/>
    <property type="evidence" value="ECO:0007669"/>
    <property type="project" value="TreeGrafter"/>
</dbReference>
<protein>
    <submittedName>
        <fullName evidence="5">Glutamine synthetase</fullName>
    </submittedName>
</protein>
<dbReference type="EMBL" id="QYUK01000008">
    <property type="protein sequence ID" value="RJF94396.1"/>
    <property type="molecule type" value="Genomic_DNA"/>
</dbReference>
<dbReference type="OrthoDB" id="9807095at2"/>
<accession>A0A418WT95</accession>
<dbReference type="InterPro" id="IPR014746">
    <property type="entry name" value="Gln_synth/guanido_kin_cat_dom"/>
</dbReference>
<evidence type="ECO:0000256" key="3">
    <source>
        <dbReference type="RuleBase" id="RU000384"/>
    </source>
</evidence>
<dbReference type="SUPFAM" id="SSF55931">
    <property type="entry name" value="Glutamine synthetase/guanido kinase"/>
    <property type="match status" value="1"/>
</dbReference>
<evidence type="ECO:0000313" key="5">
    <source>
        <dbReference type="EMBL" id="RJF94396.1"/>
    </source>
</evidence>
<name>A0A418WT95_9PROT</name>
<dbReference type="GO" id="GO:0006542">
    <property type="term" value="P:glutamine biosynthetic process"/>
    <property type="evidence" value="ECO:0007669"/>
    <property type="project" value="TreeGrafter"/>
</dbReference>
<dbReference type="SMART" id="SM01230">
    <property type="entry name" value="Gln-synt_C"/>
    <property type="match status" value="1"/>
</dbReference>
<dbReference type="GO" id="GO:0004356">
    <property type="term" value="F:glutamine synthetase activity"/>
    <property type="evidence" value="ECO:0007669"/>
    <property type="project" value="InterPro"/>
</dbReference>